<evidence type="ECO:0000313" key="3">
    <source>
        <dbReference type="EMBL" id="PCI28374.1"/>
    </source>
</evidence>
<dbReference type="GO" id="GO:0046872">
    <property type="term" value="F:metal ion binding"/>
    <property type="evidence" value="ECO:0007669"/>
    <property type="project" value="UniProtKB-KW"/>
</dbReference>
<dbReference type="PANTHER" id="PTHR30231:SF41">
    <property type="entry name" value="DNA POLYMERASE III SUBUNIT EPSILON"/>
    <property type="match status" value="1"/>
</dbReference>
<dbReference type="PROSITE" id="PS51784">
    <property type="entry name" value="EXOI_SH3"/>
    <property type="match status" value="1"/>
</dbReference>
<dbReference type="InterPro" id="IPR013520">
    <property type="entry name" value="Ribonucl_H"/>
</dbReference>
<feature type="domain" description="ExoI C-terminal" evidence="2">
    <location>
        <begin position="341"/>
        <end position="472"/>
    </location>
</feature>
<dbReference type="SMART" id="SM00479">
    <property type="entry name" value="EXOIII"/>
    <property type="match status" value="1"/>
</dbReference>
<dbReference type="GO" id="GO:0005829">
    <property type="term" value="C:cytosol"/>
    <property type="evidence" value="ECO:0007669"/>
    <property type="project" value="TreeGrafter"/>
</dbReference>
<dbReference type="CDD" id="cd06138">
    <property type="entry name" value="ExoI_N"/>
    <property type="match status" value="1"/>
</dbReference>
<dbReference type="Pfam" id="PF00929">
    <property type="entry name" value="RNase_T"/>
    <property type="match status" value="1"/>
</dbReference>
<evidence type="ECO:0000259" key="2">
    <source>
        <dbReference type="PROSITE" id="PS51785"/>
    </source>
</evidence>
<accession>A0A2A4T4Q7</accession>
<dbReference type="InterPro" id="IPR036397">
    <property type="entry name" value="RNaseH_sf"/>
</dbReference>
<feature type="unsure residue" description="I or L" evidence="3">
    <location>
        <position position="460"/>
    </location>
</feature>
<evidence type="ECO:0000259" key="1">
    <source>
        <dbReference type="PROSITE" id="PS51784"/>
    </source>
</evidence>
<dbReference type="InterPro" id="IPR034747">
    <property type="entry name" value="EXOI_SH3"/>
</dbReference>
<reference evidence="4" key="1">
    <citation type="submission" date="2017-08" db="EMBL/GenBank/DDBJ databases">
        <title>A dynamic microbial community with high functional redundancy inhabits the cold, oxic subseafloor aquifer.</title>
        <authorList>
            <person name="Tully B.J."/>
            <person name="Wheat C.G."/>
            <person name="Glazer B.T."/>
            <person name="Huber J.A."/>
        </authorList>
    </citation>
    <scope>NUCLEOTIDE SEQUENCE [LARGE SCALE GENOMIC DNA]</scope>
</reference>
<evidence type="ECO:0000313" key="4">
    <source>
        <dbReference type="Proteomes" id="UP000218113"/>
    </source>
</evidence>
<dbReference type="EMBL" id="NVSR01000035">
    <property type="protein sequence ID" value="PCI28374.1"/>
    <property type="molecule type" value="Genomic_DNA"/>
</dbReference>
<proteinExistence type="predicted"/>
<dbReference type="AlphaFoldDB" id="A0A2A4T4Q7"/>
<dbReference type="Gene3D" id="3.30.420.10">
    <property type="entry name" value="Ribonuclease H-like superfamily/Ribonuclease H"/>
    <property type="match status" value="1"/>
</dbReference>
<protein>
    <submittedName>
        <fullName evidence="3">Exodeoxyribonuclease I</fullName>
    </submittedName>
</protein>
<comment type="caution">
    <text evidence="3">The sequence shown here is derived from an EMBL/GenBank/DDBJ whole genome shotgun (WGS) entry which is preliminary data.</text>
</comment>
<feature type="domain" description="ExoI SH3-like" evidence="1">
    <location>
        <begin position="191"/>
        <end position="336"/>
    </location>
</feature>
<organism evidence="3 4">
    <name type="scientific">SAR324 cluster bacterium</name>
    <dbReference type="NCBI Taxonomy" id="2024889"/>
    <lineage>
        <taxon>Bacteria</taxon>
        <taxon>Deltaproteobacteria</taxon>
        <taxon>SAR324 cluster</taxon>
    </lineage>
</organism>
<dbReference type="Gene3D" id="1.20.1280.70">
    <property type="entry name" value="Exonuclease ExoI, domain 3"/>
    <property type="match status" value="1"/>
</dbReference>
<sequence length="473" mass="54680">MNSYLFYDIESSGLNKAFDQVMQFAAIRTDMEFNELERHNFYVQLRPDVIISPQASITHHISIADCMDGLCEFEAIQKVHEMMNEPGTISLGYNTLGFDDEFLRFSFYRNLLPPYTHQYAQGCSRMDLLPMITVYRLFNPKVLEWPELNGKPSLKLEYISSLNQLATGQAHDALVDVEATIALAKRLAAEGPMWEYLKDCFNKSIDEQRLQKLPVAFQGSIEEHRLGLMISPKYGSDRMYQSPLLSIGKSRPYSNQTLWLRLDLPELQETTLENIDETTWVERKRLGEPGIILPPLPRYWAKLSDERKILVEANKTWLQENPVIFEAIIRYHQEFKYPEIPDLDTDAALYQNGFLSRDEQALSRKFQHAGAEQRLEIIGQFPSAAMRTLASRLLFRNYPEEAPSMMVEEFALYLEQVNPEGDQAALVDYKGGRRTTPLVALHEITELKEQGDLDLEQLKLLEELEEYIQIEFS</sequence>
<dbReference type="SUPFAM" id="SSF53098">
    <property type="entry name" value="Ribonuclease H-like"/>
    <property type="match status" value="1"/>
</dbReference>
<dbReference type="GO" id="GO:0003677">
    <property type="term" value="F:DNA binding"/>
    <property type="evidence" value="ECO:0007669"/>
    <property type="project" value="UniProtKB-KW"/>
</dbReference>
<dbReference type="PANTHER" id="PTHR30231">
    <property type="entry name" value="DNA POLYMERASE III SUBUNIT EPSILON"/>
    <property type="match status" value="1"/>
</dbReference>
<dbReference type="GO" id="GO:0045004">
    <property type="term" value="P:DNA replication proofreading"/>
    <property type="evidence" value="ECO:0007669"/>
    <property type="project" value="TreeGrafter"/>
</dbReference>
<dbReference type="PROSITE" id="PS51785">
    <property type="entry name" value="EXOI_C"/>
    <property type="match status" value="1"/>
</dbReference>
<dbReference type="Proteomes" id="UP000218113">
    <property type="component" value="Unassembled WGS sequence"/>
</dbReference>
<gene>
    <name evidence="3" type="ORF">COB67_06590</name>
</gene>
<dbReference type="InterPro" id="IPR012337">
    <property type="entry name" value="RNaseH-like_sf"/>
</dbReference>
<name>A0A2A4T4Q7_9DELT</name>
<dbReference type="GO" id="GO:0008310">
    <property type="term" value="F:single-stranded DNA 3'-5' DNA exonuclease activity"/>
    <property type="evidence" value="ECO:0007669"/>
    <property type="project" value="UniProtKB-EC"/>
</dbReference>
<dbReference type="InterPro" id="IPR058561">
    <property type="entry name" value="Exonuc_1_C"/>
</dbReference>